<reference evidence="1" key="1">
    <citation type="submission" date="2020-07" db="EMBL/GenBank/DDBJ databases">
        <title>Multicomponent nature underlies the extraordinary mechanical properties of spider dragline silk.</title>
        <authorList>
            <person name="Kono N."/>
            <person name="Nakamura H."/>
            <person name="Mori M."/>
            <person name="Yoshida Y."/>
            <person name="Ohtoshi R."/>
            <person name="Malay A.D."/>
            <person name="Moran D.A.P."/>
            <person name="Tomita M."/>
            <person name="Numata K."/>
            <person name="Arakawa K."/>
        </authorList>
    </citation>
    <scope>NUCLEOTIDE SEQUENCE</scope>
</reference>
<accession>A0A8X6HQV4</accession>
<name>A0A8X6HQV4_TRICU</name>
<evidence type="ECO:0000313" key="1">
    <source>
        <dbReference type="EMBL" id="GFR28502.1"/>
    </source>
</evidence>
<dbReference type="AlphaFoldDB" id="A0A8X6HQV4"/>
<organism evidence="1 2">
    <name type="scientific">Trichonephila clavata</name>
    <name type="common">Joro spider</name>
    <name type="synonym">Nephila clavata</name>
    <dbReference type="NCBI Taxonomy" id="2740835"/>
    <lineage>
        <taxon>Eukaryota</taxon>
        <taxon>Metazoa</taxon>
        <taxon>Ecdysozoa</taxon>
        <taxon>Arthropoda</taxon>
        <taxon>Chelicerata</taxon>
        <taxon>Arachnida</taxon>
        <taxon>Araneae</taxon>
        <taxon>Araneomorphae</taxon>
        <taxon>Entelegynae</taxon>
        <taxon>Araneoidea</taxon>
        <taxon>Nephilidae</taxon>
        <taxon>Trichonephila</taxon>
    </lineage>
</organism>
<dbReference type="EMBL" id="BMAO01009073">
    <property type="protein sequence ID" value="GFR28502.1"/>
    <property type="molecule type" value="Genomic_DNA"/>
</dbReference>
<proteinExistence type="predicted"/>
<keyword evidence="2" id="KW-1185">Reference proteome</keyword>
<dbReference type="Proteomes" id="UP000887116">
    <property type="component" value="Unassembled WGS sequence"/>
</dbReference>
<sequence>MKVSRKKNPRESLGLPTETTRDLTGKEIRITSHPELNPLEVFLVLDTVLRSYWNVYRVVLCCFEGMENG</sequence>
<gene>
    <name evidence="1" type="ORF">TNCT_432121</name>
</gene>
<comment type="caution">
    <text evidence="1">The sequence shown here is derived from an EMBL/GenBank/DDBJ whole genome shotgun (WGS) entry which is preliminary data.</text>
</comment>
<evidence type="ECO:0000313" key="2">
    <source>
        <dbReference type="Proteomes" id="UP000887116"/>
    </source>
</evidence>
<protein>
    <submittedName>
        <fullName evidence="1">Uncharacterized protein</fullName>
    </submittedName>
</protein>